<evidence type="ECO:0000256" key="5">
    <source>
        <dbReference type="PROSITE-ProRule" id="PRU00335"/>
    </source>
</evidence>
<dbReference type="PANTHER" id="PTHR30055:SF175">
    <property type="entry name" value="HTH-TYPE TRANSCRIPTIONAL REPRESSOR KSTR2"/>
    <property type="match status" value="1"/>
</dbReference>
<dbReference type="KEGG" id="ppsc:EHS13_33940"/>
<evidence type="ECO:0000256" key="2">
    <source>
        <dbReference type="ARBA" id="ARBA00023015"/>
    </source>
</evidence>
<dbReference type="InterPro" id="IPR050109">
    <property type="entry name" value="HTH-type_TetR-like_transc_reg"/>
</dbReference>
<sequence>MEPNSKRTPGRPKANNQDASVKELILRTASQLFMEFGYDQISLEQIAKSSGVTKASVYYYYVNKANLFTAAVVQMMTNIRRYTLMILERKESLRQRLTLVAEAYLHNNSHVNFDTLMKEATPSLSEEQLEAMRDAEMAIHLEMANEFQAAMDRGEIAKGNVMLLSYAFSALMMIGNRNDVSSLFTTPKETATEIVALFWDGATAHKV</sequence>
<dbReference type="GO" id="GO:0003700">
    <property type="term" value="F:DNA-binding transcription factor activity"/>
    <property type="evidence" value="ECO:0007669"/>
    <property type="project" value="TreeGrafter"/>
</dbReference>
<dbReference type="RefSeq" id="WP_155704675.1">
    <property type="nucleotide sequence ID" value="NZ_CP034235.1"/>
</dbReference>
<proteinExistence type="predicted"/>
<protein>
    <submittedName>
        <fullName evidence="7">TetR/AcrR family transcriptional regulator</fullName>
    </submittedName>
</protein>
<dbReference type="Gene3D" id="1.10.357.10">
    <property type="entry name" value="Tetracycline Repressor, domain 2"/>
    <property type="match status" value="1"/>
</dbReference>
<keyword evidence="1" id="KW-0678">Repressor</keyword>
<keyword evidence="3 5" id="KW-0238">DNA-binding</keyword>
<dbReference type="OrthoDB" id="2732116at2"/>
<name>A0A6B8RWP7_9BACL</name>
<dbReference type="InterPro" id="IPR001647">
    <property type="entry name" value="HTH_TetR"/>
</dbReference>
<dbReference type="SUPFAM" id="SSF46689">
    <property type="entry name" value="Homeodomain-like"/>
    <property type="match status" value="1"/>
</dbReference>
<evidence type="ECO:0000256" key="3">
    <source>
        <dbReference type="ARBA" id="ARBA00023125"/>
    </source>
</evidence>
<dbReference type="Pfam" id="PF00440">
    <property type="entry name" value="TetR_N"/>
    <property type="match status" value="1"/>
</dbReference>
<organism evidence="7 8">
    <name type="scientific">Paenibacillus psychroresistens</name>
    <dbReference type="NCBI Taxonomy" id="1778678"/>
    <lineage>
        <taxon>Bacteria</taxon>
        <taxon>Bacillati</taxon>
        <taxon>Bacillota</taxon>
        <taxon>Bacilli</taxon>
        <taxon>Bacillales</taxon>
        <taxon>Paenibacillaceae</taxon>
        <taxon>Paenibacillus</taxon>
    </lineage>
</organism>
<keyword evidence="4" id="KW-0804">Transcription</keyword>
<evidence type="ECO:0000256" key="1">
    <source>
        <dbReference type="ARBA" id="ARBA00022491"/>
    </source>
</evidence>
<evidence type="ECO:0000313" key="8">
    <source>
        <dbReference type="Proteomes" id="UP000426246"/>
    </source>
</evidence>
<dbReference type="Proteomes" id="UP000426246">
    <property type="component" value="Chromosome"/>
</dbReference>
<evidence type="ECO:0000256" key="4">
    <source>
        <dbReference type="ARBA" id="ARBA00023163"/>
    </source>
</evidence>
<evidence type="ECO:0000259" key="6">
    <source>
        <dbReference type="PROSITE" id="PS50977"/>
    </source>
</evidence>
<dbReference type="PANTHER" id="PTHR30055">
    <property type="entry name" value="HTH-TYPE TRANSCRIPTIONAL REGULATOR RUTR"/>
    <property type="match status" value="1"/>
</dbReference>
<keyword evidence="8" id="KW-1185">Reference proteome</keyword>
<dbReference type="AlphaFoldDB" id="A0A6B8RWP7"/>
<feature type="DNA-binding region" description="H-T-H motif" evidence="5">
    <location>
        <begin position="42"/>
        <end position="61"/>
    </location>
</feature>
<dbReference type="PRINTS" id="PR00455">
    <property type="entry name" value="HTHTETR"/>
</dbReference>
<accession>A0A6B8RWP7</accession>
<reference evidence="8" key="1">
    <citation type="submission" date="2018-11" db="EMBL/GenBank/DDBJ databases">
        <title>Complete genome sequence of Paenibacillus sp. ML311-T8.</title>
        <authorList>
            <person name="Nam Y.-D."/>
            <person name="Kang J."/>
            <person name="Chung W.-H."/>
            <person name="Park Y.S."/>
        </authorList>
    </citation>
    <scope>NUCLEOTIDE SEQUENCE [LARGE SCALE GENOMIC DNA]</scope>
    <source>
        <strain evidence="8">ML311-T8</strain>
    </source>
</reference>
<evidence type="ECO:0000313" key="7">
    <source>
        <dbReference type="EMBL" id="QGQ99508.1"/>
    </source>
</evidence>
<dbReference type="PROSITE" id="PS50977">
    <property type="entry name" value="HTH_TETR_2"/>
    <property type="match status" value="1"/>
</dbReference>
<feature type="domain" description="HTH tetR-type" evidence="6">
    <location>
        <begin position="19"/>
        <end position="79"/>
    </location>
</feature>
<dbReference type="Gene3D" id="1.10.10.60">
    <property type="entry name" value="Homeodomain-like"/>
    <property type="match status" value="1"/>
</dbReference>
<dbReference type="GO" id="GO:0000976">
    <property type="term" value="F:transcription cis-regulatory region binding"/>
    <property type="evidence" value="ECO:0007669"/>
    <property type="project" value="TreeGrafter"/>
</dbReference>
<keyword evidence="2" id="KW-0805">Transcription regulation</keyword>
<dbReference type="EMBL" id="CP034235">
    <property type="protein sequence ID" value="QGQ99508.1"/>
    <property type="molecule type" value="Genomic_DNA"/>
</dbReference>
<dbReference type="InterPro" id="IPR009057">
    <property type="entry name" value="Homeodomain-like_sf"/>
</dbReference>
<gene>
    <name evidence="7" type="ORF">EHS13_33940</name>
</gene>